<protein>
    <recommendedName>
        <fullName evidence="4">TolA protein</fullName>
    </recommendedName>
</protein>
<proteinExistence type="predicted"/>
<evidence type="ECO:0000256" key="1">
    <source>
        <dbReference type="SAM" id="MobiDB-lite"/>
    </source>
</evidence>
<gene>
    <name evidence="2" type="ORF">GXW71_34365</name>
</gene>
<dbReference type="Gene3D" id="3.30.1150.10">
    <property type="match status" value="1"/>
</dbReference>
<feature type="compositionally biased region" description="Pro residues" evidence="1">
    <location>
        <begin position="1"/>
        <end position="15"/>
    </location>
</feature>
<organism evidence="2 3">
    <name type="scientific">Plastoroseomonas hellenica</name>
    <dbReference type="NCBI Taxonomy" id="2687306"/>
    <lineage>
        <taxon>Bacteria</taxon>
        <taxon>Pseudomonadati</taxon>
        <taxon>Pseudomonadota</taxon>
        <taxon>Alphaproteobacteria</taxon>
        <taxon>Acetobacterales</taxon>
        <taxon>Acetobacteraceae</taxon>
        <taxon>Plastoroseomonas</taxon>
    </lineage>
</organism>
<keyword evidence="3" id="KW-1185">Reference proteome</keyword>
<feature type="region of interest" description="Disordered" evidence="1">
    <location>
        <begin position="1"/>
        <end position="75"/>
    </location>
</feature>
<dbReference type="SUPFAM" id="SSF74653">
    <property type="entry name" value="TolA/TonB C-terminal domain"/>
    <property type="match status" value="1"/>
</dbReference>
<name>A0ABS5FA89_9PROT</name>
<sequence length="179" mass="18953">LPLPPTPTPPPPEPARTPGTASTPPVARPQERTSSVLNTLDRLRTTQQQREAPTARPNPRAAPQTGGGTATGQSNLTAGEIRGIADQIGECWNVDAGAPDLASIVVELRITGLDAQGNIRTVGPGDRGVPTEPRARAVYEAARRAMLSPRCNPLRVPPDKLGALRDSVFRFNPRGLVAR</sequence>
<evidence type="ECO:0008006" key="4">
    <source>
        <dbReference type="Google" id="ProtNLM"/>
    </source>
</evidence>
<reference evidence="3" key="1">
    <citation type="journal article" date="2021" name="Syst. Appl. Microbiol.">
        <title>Roseomonas hellenica sp. nov., isolated from roots of wild-growing Alkanna tinctoria.</title>
        <authorList>
            <person name="Rat A."/>
            <person name="Naranjo H.D."/>
            <person name="Lebbe L."/>
            <person name="Cnockaert M."/>
            <person name="Krigas N."/>
            <person name="Grigoriadou K."/>
            <person name="Maloupa E."/>
            <person name="Willems A."/>
        </authorList>
    </citation>
    <scope>NUCLEOTIDE SEQUENCE [LARGE SCALE GENOMIC DNA]</scope>
    <source>
        <strain evidence="3">LMG 31523</strain>
    </source>
</reference>
<evidence type="ECO:0000313" key="3">
    <source>
        <dbReference type="Proteomes" id="UP001196870"/>
    </source>
</evidence>
<evidence type="ECO:0000313" key="2">
    <source>
        <dbReference type="EMBL" id="MBR0669478.1"/>
    </source>
</evidence>
<comment type="caution">
    <text evidence="2">The sequence shown here is derived from an EMBL/GenBank/DDBJ whole genome shotgun (WGS) entry which is preliminary data.</text>
</comment>
<dbReference type="Proteomes" id="UP001196870">
    <property type="component" value="Unassembled WGS sequence"/>
</dbReference>
<feature type="non-terminal residue" evidence="2">
    <location>
        <position position="1"/>
    </location>
</feature>
<accession>A0ABS5FA89</accession>
<dbReference type="EMBL" id="JAAGBB010000125">
    <property type="protein sequence ID" value="MBR0669478.1"/>
    <property type="molecule type" value="Genomic_DNA"/>
</dbReference>
<feature type="compositionally biased region" description="Low complexity" evidence="1">
    <location>
        <begin position="50"/>
        <end position="64"/>
    </location>
</feature>